<proteinExistence type="predicted"/>
<dbReference type="EMBL" id="CP098611">
    <property type="protein sequence ID" value="USR92357.1"/>
    <property type="molecule type" value="Genomic_DNA"/>
</dbReference>
<protein>
    <submittedName>
        <fullName evidence="2">Uncharacterized protein</fullName>
    </submittedName>
</protein>
<evidence type="ECO:0000313" key="3">
    <source>
        <dbReference type="Proteomes" id="UP001056708"/>
    </source>
</evidence>
<accession>A0ABY5ASZ9</accession>
<keyword evidence="3" id="KW-1185">Reference proteome</keyword>
<feature type="coiled-coil region" evidence="1">
    <location>
        <begin position="19"/>
        <end position="46"/>
    </location>
</feature>
<keyword evidence="1" id="KW-0175">Coiled coil</keyword>
<dbReference type="Proteomes" id="UP001056708">
    <property type="component" value="Chromosome"/>
</dbReference>
<gene>
    <name evidence="2" type="ORF">NEA10_06440</name>
</gene>
<reference evidence="2" key="1">
    <citation type="submission" date="2022-06" db="EMBL/GenBank/DDBJ databases">
        <title>Genome sequence of Phormidium yuhuli AB48 isolated from an industrial photobioreactor environment.</title>
        <authorList>
            <person name="Qiu Y."/>
            <person name="Noonan A.J.C."/>
            <person name="Dofher K."/>
            <person name="Koch M."/>
            <person name="Kieft B."/>
            <person name="Lin X."/>
            <person name="Ziels R.M."/>
            <person name="Hallam S.J."/>
        </authorList>
    </citation>
    <scope>NUCLEOTIDE SEQUENCE</scope>
    <source>
        <strain evidence="2">AB48</strain>
    </source>
</reference>
<sequence>MENSDFSENLEDFEGDYLETNLQLKLASMKLELSQVEQEVQAIKNLSTNYPQKSKRIIKIKLRSLHDYFESLQEEAKECQDVINSGFTRLDSFDEEKP</sequence>
<evidence type="ECO:0000256" key="1">
    <source>
        <dbReference type="SAM" id="Coils"/>
    </source>
</evidence>
<evidence type="ECO:0000313" key="2">
    <source>
        <dbReference type="EMBL" id="USR92357.1"/>
    </source>
</evidence>
<organism evidence="2 3">
    <name type="scientific">Phormidium yuhuli AB48</name>
    <dbReference type="NCBI Taxonomy" id="2940671"/>
    <lineage>
        <taxon>Bacteria</taxon>
        <taxon>Bacillati</taxon>
        <taxon>Cyanobacteriota</taxon>
        <taxon>Cyanophyceae</taxon>
        <taxon>Oscillatoriophycideae</taxon>
        <taxon>Oscillatoriales</taxon>
        <taxon>Oscillatoriaceae</taxon>
        <taxon>Phormidium</taxon>
        <taxon>Phormidium yuhuli</taxon>
    </lineage>
</organism>
<name>A0ABY5ASZ9_9CYAN</name>
<dbReference type="RefSeq" id="WP_252664514.1">
    <property type="nucleotide sequence ID" value="NZ_CP098611.1"/>
</dbReference>